<dbReference type="PROSITE" id="PS50297">
    <property type="entry name" value="ANK_REP_REGION"/>
    <property type="match status" value="1"/>
</dbReference>
<dbReference type="AlphaFoldDB" id="A0A5N6U5J1"/>
<proteinExistence type="predicted"/>
<evidence type="ECO:0000313" key="4">
    <source>
        <dbReference type="EMBL" id="KAE8153810.1"/>
    </source>
</evidence>
<keyword evidence="1" id="KW-0677">Repeat</keyword>
<accession>A0A5N6U5J1</accession>
<sequence>MLTGVGLLSTACKFSTARIVAILLKHGAQLDNQTGTEVEIAIQYRNFDVLRLLLDQVHYPNSAQRDTSYIEMVVESITEEFEGYQMARLKYIELLIEKGVSKDPPDGEDHRLLTAAVKVLDEKTVRRFLRQDLVNINSRDSKGLTALMDLGKQFDIQGLPQSQGTEIYAKTLSVAKALLEYGAEVDMADDEGRTPFAWAARTGHYGLVSLLLEAGADAFRTDNMGLAPLQSVGGYNEDLVVRAFYDHHRRGFLEG</sequence>
<evidence type="ECO:0000256" key="2">
    <source>
        <dbReference type="ARBA" id="ARBA00023043"/>
    </source>
</evidence>
<dbReference type="Gene3D" id="1.25.40.20">
    <property type="entry name" value="Ankyrin repeat-containing domain"/>
    <property type="match status" value="2"/>
</dbReference>
<evidence type="ECO:0000256" key="3">
    <source>
        <dbReference type="PROSITE-ProRule" id="PRU00023"/>
    </source>
</evidence>
<dbReference type="GO" id="GO:0005737">
    <property type="term" value="C:cytoplasm"/>
    <property type="evidence" value="ECO:0007669"/>
    <property type="project" value="TreeGrafter"/>
</dbReference>
<reference evidence="4 5" key="1">
    <citation type="submission" date="2019-04" db="EMBL/GenBank/DDBJ databases">
        <title>Friends and foes A comparative genomics study of 23 Aspergillus species from section Flavi.</title>
        <authorList>
            <consortium name="DOE Joint Genome Institute"/>
            <person name="Kjaerbolling I."/>
            <person name="Vesth T."/>
            <person name="Frisvad J.C."/>
            <person name="Nybo J.L."/>
            <person name="Theobald S."/>
            <person name="Kildgaard S."/>
            <person name="Isbrandt T."/>
            <person name="Kuo A."/>
            <person name="Sato A."/>
            <person name="Lyhne E.K."/>
            <person name="Kogle M.E."/>
            <person name="Wiebenga A."/>
            <person name="Kun R.S."/>
            <person name="Lubbers R.J."/>
            <person name="Makela M.R."/>
            <person name="Barry K."/>
            <person name="Chovatia M."/>
            <person name="Clum A."/>
            <person name="Daum C."/>
            <person name="Haridas S."/>
            <person name="He G."/>
            <person name="LaButti K."/>
            <person name="Lipzen A."/>
            <person name="Mondo S."/>
            <person name="Riley R."/>
            <person name="Salamov A."/>
            <person name="Simmons B.A."/>
            <person name="Magnuson J.K."/>
            <person name="Henrissat B."/>
            <person name="Mortensen U.H."/>
            <person name="Larsen T.O."/>
            <person name="Devries R.P."/>
            <person name="Grigoriev I.V."/>
            <person name="Machida M."/>
            <person name="Baker S.E."/>
            <person name="Andersen M.R."/>
        </authorList>
    </citation>
    <scope>NUCLEOTIDE SEQUENCE [LARGE SCALE GENOMIC DNA]</scope>
    <source>
        <strain evidence="4 5">IBT 18842</strain>
    </source>
</reference>
<dbReference type="InterPro" id="IPR036770">
    <property type="entry name" value="Ankyrin_rpt-contain_sf"/>
</dbReference>
<keyword evidence="2 3" id="KW-0040">ANK repeat</keyword>
<dbReference type="Proteomes" id="UP000325780">
    <property type="component" value="Unassembled WGS sequence"/>
</dbReference>
<evidence type="ECO:0000313" key="5">
    <source>
        <dbReference type="Proteomes" id="UP000325780"/>
    </source>
</evidence>
<name>A0A5N6U5J1_ASPAV</name>
<dbReference type="Pfam" id="PF12796">
    <property type="entry name" value="Ank_2"/>
    <property type="match status" value="1"/>
</dbReference>
<feature type="repeat" description="ANK" evidence="3">
    <location>
        <begin position="191"/>
        <end position="223"/>
    </location>
</feature>
<dbReference type="EMBL" id="ML742035">
    <property type="protein sequence ID" value="KAE8153810.1"/>
    <property type="molecule type" value="Genomic_DNA"/>
</dbReference>
<dbReference type="PANTHER" id="PTHR24198">
    <property type="entry name" value="ANKYRIN REPEAT AND PROTEIN KINASE DOMAIN-CONTAINING PROTEIN"/>
    <property type="match status" value="1"/>
</dbReference>
<dbReference type="PANTHER" id="PTHR24198:SF165">
    <property type="entry name" value="ANKYRIN REPEAT-CONTAINING PROTEIN-RELATED"/>
    <property type="match status" value="1"/>
</dbReference>
<keyword evidence="5" id="KW-1185">Reference proteome</keyword>
<evidence type="ECO:0000256" key="1">
    <source>
        <dbReference type="ARBA" id="ARBA00022737"/>
    </source>
</evidence>
<gene>
    <name evidence="4" type="ORF">BDV25DRAFT_136560</name>
</gene>
<organism evidence="4 5">
    <name type="scientific">Aspergillus avenaceus</name>
    <dbReference type="NCBI Taxonomy" id="36643"/>
    <lineage>
        <taxon>Eukaryota</taxon>
        <taxon>Fungi</taxon>
        <taxon>Dikarya</taxon>
        <taxon>Ascomycota</taxon>
        <taxon>Pezizomycotina</taxon>
        <taxon>Eurotiomycetes</taxon>
        <taxon>Eurotiomycetidae</taxon>
        <taxon>Eurotiales</taxon>
        <taxon>Aspergillaceae</taxon>
        <taxon>Aspergillus</taxon>
        <taxon>Aspergillus subgen. Circumdati</taxon>
    </lineage>
</organism>
<dbReference type="PROSITE" id="PS50088">
    <property type="entry name" value="ANK_REPEAT"/>
    <property type="match status" value="1"/>
</dbReference>
<dbReference type="InterPro" id="IPR002110">
    <property type="entry name" value="Ankyrin_rpt"/>
</dbReference>
<dbReference type="OrthoDB" id="366390at2759"/>
<protein>
    <submittedName>
        <fullName evidence="4">Ankyrin repeat-containing domain protein</fullName>
    </submittedName>
</protein>
<dbReference type="SMART" id="SM00248">
    <property type="entry name" value="ANK"/>
    <property type="match status" value="4"/>
</dbReference>
<dbReference type="SUPFAM" id="SSF48403">
    <property type="entry name" value="Ankyrin repeat"/>
    <property type="match status" value="1"/>
</dbReference>